<protein>
    <submittedName>
        <fullName evidence="1">Uncharacterized protein</fullName>
    </submittedName>
</protein>
<evidence type="ECO:0000313" key="2">
    <source>
        <dbReference type="Proteomes" id="UP001055879"/>
    </source>
</evidence>
<dbReference type="Proteomes" id="UP001055879">
    <property type="component" value="Linkage Group LG10"/>
</dbReference>
<proteinExistence type="predicted"/>
<gene>
    <name evidence="1" type="ORF">L6452_30520</name>
</gene>
<evidence type="ECO:0000313" key="1">
    <source>
        <dbReference type="EMBL" id="KAI3697472.1"/>
    </source>
</evidence>
<dbReference type="EMBL" id="CM042056">
    <property type="protein sequence ID" value="KAI3697472.1"/>
    <property type="molecule type" value="Genomic_DNA"/>
</dbReference>
<sequence>MEHPYSLGDYLIQIEVGCDAYSNVYKARRHADDLLVALKQIHDYQSAFHEIEALQTQQHSPNFVLHEYFWSEDEDDVFYLPTDMSSVIRTKKKEQEGLSIDEIKVDCSDFNLLLAVDTCHRSSIIHRDFMW</sequence>
<accession>A0ACB8ZI33</accession>
<comment type="caution">
    <text evidence="1">The sequence shown here is derived from an EMBL/GenBank/DDBJ whole genome shotgun (WGS) entry which is preliminary data.</text>
</comment>
<organism evidence="1 2">
    <name type="scientific">Arctium lappa</name>
    <name type="common">Greater burdock</name>
    <name type="synonym">Lappa major</name>
    <dbReference type="NCBI Taxonomy" id="4217"/>
    <lineage>
        <taxon>Eukaryota</taxon>
        <taxon>Viridiplantae</taxon>
        <taxon>Streptophyta</taxon>
        <taxon>Embryophyta</taxon>
        <taxon>Tracheophyta</taxon>
        <taxon>Spermatophyta</taxon>
        <taxon>Magnoliopsida</taxon>
        <taxon>eudicotyledons</taxon>
        <taxon>Gunneridae</taxon>
        <taxon>Pentapetalae</taxon>
        <taxon>asterids</taxon>
        <taxon>campanulids</taxon>
        <taxon>Asterales</taxon>
        <taxon>Asteraceae</taxon>
        <taxon>Carduoideae</taxon>
        <taxon>Cardueae</taxon>
        <taxon>Arctiinae</taxon>
        <taxon>Arctium</taxon>
    </lineage>
</organism>
<reference evidence="1 2" key="2">
    <citation type="journal article" date="2022" name="Mol. Ecol. Resour.">
        <title>The genomes of chicory, endive, great burdock and yacon provide insights into Asteraceae paleo-polyploidization history and plant inulin production.</title>
        <authorList>
            <person name="Fan W."/>
            <person name="Wang S."/>
            <person name="Wang H."/>
            <person name="Wang A."/>
            <person name="Jiang F."/>
            <person name="Liu H."/>
            <person name="Zhao H."/>
            <person name="Xu D."/>
            <person name="Zhang Y."/>
        </authorList>
    </citation>
    <scope>NUCLEOTIDE SEQUENCE [LARGE SCALE GENOMIC DNA]</scope>
    <source>
        <strain evidence="2">cv. Niubang</strain>
    </source>
</reference>
<keyword evidence="2" id="KW-1185">Reference proteome</keyword>
<name>A0ACB8ZI33_ARCLA</name>
<reference evidence="2" key="1">
    <citation type="journal article" date="2022" name="Mol. Ecol. Resour.">
        <title>The genomes of chicory, endive, great burdock and yacon provide insights into Asteraceae palaeo-polyploidization history and plant inulin production.</title>
        <authorList>
            <person name="Fan W."/>
            <person name="Wang S."/>
            <person name="Wang H."/>
            <person name="Wang A."/>
            <person name="Jiang F."/>
            <person name="Liu H."/>
            <person name="Zhao H."/>
            <person name="Xu D."/>
            <person name="Zhang Y."/>
        </authorList>
    </citation>
    <scope>NUCLEOTIDE SEQUENCE [LARGE SCALE GENOMIC DNA]</scope>
    <source>
        <strain evidence="2">cv. Niubang</strain>
    </source>
</reference>